<keyword evidence="4" id="KW-1185">Reference proteome</keyword>
<accession>A0AA94EDI6</accession>
<dbReference type="AlphaFoldDB" id="A0AA94EDI6"/>
<evidence type="ECO:0000313" key="4">
    <source>
        <dbReference type="Proteomes" id="UP000286680"/>
    </source>
</evidence>
<dbReference type="Proteomes" id="UP000286680">
    <property type="component" value="Unassembled WGS sequence"/>
</dbReference>
<evidence type="ECO:0000256" key="1">
    <source>
        <dbReference type="SAM" id="SignalP"/>
    </source>
</evidence>
<gene>
    <name evidence="3" type="ORF">CWE23_10205</name>
</gene>
<organism evidence="3 4">
    <name type="scientific">Idiomarina aquatica</name>
    <dbReference type="NCBI Taxonomy" id="1327752"/>
    <lineage>
        <taxon>Bacteria</taxon>
        <taxon>Pseudomonadati</taxon>
        <taxon>Pseudomonadota</taxon>
        <taxon>Gammaproteobacteria</taxon>
        <taxon>Alteromonadales</taxon>
        <taxon>Idiomarinaceae</taxon>
        <taxon>Idiomarina</taxon>
    </lineage>
</organism>
<protein>
    <recommendedName>
        <fullName evidence="2">Tll0287-like domain-containing protein</fullName>
    </recommendedName>
</protein>
<feature type="chain" id="PRO_5041657465" description="Tll0287-like domain-containing protein" evidence="1">
    <location>
        <begin position="34"/>
        <end position="191"/>
    </location>
</feature>
<evidence type="ECO:0000313" key="3">
    <source>
        <dbReference type="EMBL" id="RUO42460.1"/>
    </source>
</evidence>
<comment type="caution">
    <text evidence="3">The sequence shown here is derived from an EMBL/GenBank/DDBJ whole genome shotgun (WGS) entry which is preliminary data.</text>
</comment>
<dbReference type="Pfam" id="PF11845">
    <property type="entry name" value="Tll0287-like"/>
    <property type="match status" value="1"/>
</dbReference>
<name>A0AA94EDI6_9GAMM</name>
<dbReference type="Gene3D" id="3.30.450.290">
    <property type="match status" value="1"/>
</dbReference>
<reference evidence="4" key="1">
    <citation type="journal article" date="2018" name="Front. Microbiol.">
        <title>Genome-Based Analysis Reveals the Taxonomy and Diversity of the Family Idiomarinaceae.</title>
        <authorList>
            <person name="Liu Y."/>
            <person name="Lai Q."/>
            <person name="Shao Z."/>
        </authorList>
    </citation>
    <scope>NUCLEOTIDE SEQUENCE [LARGE SCALE GENOMIC DNA]</scope>
    <source>
        <strain evidence="4">SN-14</strain>
    </source>
</reference>
<dbReference type="EMBL" id="PIPS01000003">
    <property type="protein sequence ID" value="RUO42460.1"/>
    <property type="molecule type" value="Genomic_DNA"/>
</dbReference>
<feature type="signal peptide" evidence="1">
    <location>
        <begin position="1"/>
        <end position="33"/>
    </location>
</feature>
<dbReference type="InterPro" id="IPR021796">
    <property type="entry name" value="Tll0287-like_dom"/>
</dbReference>
<sequence length="191" mass="21208">MSFQPLEWPMMFNNFLRISGIALLLTGSSLALAGDEPYQQAVQQLQQRLGKVLMHTIKTEGHVAAIRVCNEQAPQIAQAVGSDLNLEVGRTALRVRNPKNAPTARQRDVLQQFVEQWQHTKNVVPTATYTNDQGQQVWMQAIVMQPQCAACHGSNIEPALKQAIVERYPEDAATNFEVGQIRGAFVVKSSQ</sequence>
<evidence type="ECO:0000259" key="2">
    <source>
        <dbReference type="Pfam" id="PF11845"/>
    </source>
</evidence>
<feature type="domain" description="Tll0287-like" evidence="2">
    <location>
        <begin position="54"/>
        <end position="188"/>
    </location>
</feature>
<keyword evidence="1" id="KW-0732">Signal</keyword>
<proteinExistence type="predicted"/>